<dbReference type="GO" id="GO:0005948">
    <property type="term" value="C:acetolactate synthase complex"/>
    <property type="evidence" value="ECO:0007669"/>
    <property type="project" value="TreeGrafter"/>
</dbReference>
<dbReference type="GO" id="GO:0050660">
    <property type="term" value="F:flavin adenine dinucleotide binding"/>
    <property type="evidence" value="ECO:0007669"/>
    <property type="project" value="TreeGrafter"/>
</dbReference>
<dbReference type="GO" id="GO:0009097">
    <property type="term" value="P:isoleucine biosynthetic process"/>
    <property type="evidence" value="ECO:0007669"/>
    <property type="project" value="TreeGrafter"/>
</dbReference>
<evidence type="ECO:0000259" key="3">
    <source>
        <dbReference type="Pfam" id="PF02776"/>
    </source>
</evidence>
<evidence type="ECO:0000256" key="1">
    <source>
        <dbReference type="ARBA" id="ARBA00007812"/>
    </source>
</evidence>
<feature type="non-terminal residue" evidence="4">
    <location>
        <position position="219"/>
    </location>
</feature>
<comment type="similarity">
    <text evidence="1">Belongs to the TPP enzyme family.</text>
</comment>
<evidence type="ECO:0000259" key="2">
    <source>
        <dbReference type="Pfam" id="PF00205"/>
    </source>
</evidence>
<dbReference type="EMBL" id="UINC01232082">
    <property type="protein sequence ID" value="SVE64897.1"/>
    <property type="molecule type" value="Genomic_DNA"/>
</dbReference>
<dbReference type="Gene3D" id="3.40.50.1220">
    <property type="entry name" value="TPP-binding domain"/>
    <property type="match status" value="1"/>
</dbReference>
<gene>
    <name evidence="4" type="ORF">METZ01_LOCUS517751</name>
</gene>
<dbReference type="InterPro" id="IPR012001">
    <property type="entry name" value="Thiamin_PyroP_enz_TPP-bd_dom"/>
</dbReference>
<dbReference type="SUPFAM" id="SSF52467">
    <property type="entry name" value="DHS-like NAD/FAD-binding domain"/>
    <property type="match status" value="1"/>
</dbReference>
<dbReference type="SUPFAM" id="SSF52518">
    <property type="entry name" value="Thiamin diphosphate-binding fold (THDP-binding)"/>
    <property type="match status" value="1"/>
</dbReference>
<dbReference type="PANTHER" id="PTHR18968">
    <property type="entry name" value="THIAMINE PYROPHOSPHATE ENZYMES"/>
    <property type="match status" value="1"/>
</dbReference>
<dbReference type="AlphaFoldDB" id="A0A383F702"/>
<name>A0A383F702_9ZZZZ</name>
<dbReference type="InterPro" id="IPR029035">
    <property type="entry name" value="DHS-like_NAD/FAD-binding_dom"/>
</dbReference>
<dbReference type="GO" id="GO:0009099">
    <property type="term" value="P:L-valine biosynthetic process"/>
    <property type="evidence" value="ECO:0007669"/>
    <property type="project" value="TreeGrafter"/>
</dbReference>
<sequence>MFRQERGALMAADGFSRLNNRKKFGVVITQGGPGSENSMGGLAQAYADNIPILYLPGGPALNQYAVRPNFSPSRTYRTVSKQGEIITAPGQVAGAMRRAFHGLRNGKGGPVIVEIPADVGGMEVPESGLDYQPPKRALQSPAAGDVSDAVKLLLNAKKPVIWSGMGVLFSEATAELREFAELTEIPVYCTLPGKSSFDETHPLALGAGSSSTSLHARTW</sequence>
<evidence type="ECO:0008006" key="5">
    <source>
        <dbReference type="Google" id="ProtNLM"/>
    </source>
</evidence>
<reference evidence="4" key="1">
    <citation type="submission" date="2018-05" db="EMBL/GenBank/DDBJ databases">
        <authorList>
            <person name="Lanie J.A."/>
            <person name="Ng W.-L."/>
            <person name="Kazmierczak K.M."/>
            <person name="Andrzejewski T.M."/>
            <person name="Davidsen T.M."/>
            <person name="Wayne K.J."/>
            <person name="Tettelin H."/>
            <person name="Glass J.I."/>
            <person name="Rusch D."/>
            <person name="Podicherti R."/>
            <person name="Tsui H.-C.T."/>
            <person name="Winkler M.E."/>
        </authorList>
    </citation>
    <scope>NUCLEOTIDE SEQUENCE</scope>
</reference>
<organism evidence="4">
    <name type="scientific">marine metagenome</name>
    <dbReference type="NCBI Taxonomy" id="408172"/>
    <lineage>
        <taxon>unclassified sequences</taxon>
        <taxon>metagenomes</taxon>
        <taxon>ecological metagenomes</taxon>
    </lineage>
</organism>
<dbReference type="CDD" id="cd07035">
    <property type="entry name" value="TPP_PYR_POX_like"/>
    <property type="match status" value="1"/>
</dbReference>
<feature type="domain" description="Thiamine pyrophosphate enzyme central" evidence="2">
    <location>
        <begin position="147"/>
        <end position="209"/>
    </location>
</feature>
<dbReference type="GO" id="GO:0003984">
    <property type="term" value="F:acetolactate synthase activity"/>
    <property type="evidence" value="ECO:0007669"/>
    <property type="project" value="TreeGrafter"/>
</dbReference>
<dbReference type="Gene3D" id="3.40.50.970">
    <property type="match status" value="1"/>
</dbReference>
<dbReference type="InterPro" id="IPR045229">
    <property type="entry name" value="TPP_enz"/>
</dbReference>
<evidence type="ECO:0000313" key="4">
    <source>
        <dbReference type="EMBL" id="SVE64897.1"/>
    </source>
</evidence>
<dbReference type="Pfam" id="PF02776">
    <property type="entry name" value="TPP_enzyme_N"/>
    <property type="match status" value="1"/>
</dbReference>
<protein>
    <recommendedName>
        <fullName evidence="5">Thiamine pyrophosphate enzyme N-terminal TPP-binding domain-containing protein</fullName>
    </recommendedName>
</protein>
<dbReference type="PANTHER" id="PTHR18968:SF13">
    <property type="entry name" value="ACETOLACTATE SYNTHASE CATALYTIC SUBUNIT, MITOCHONDRIAL"/>
    <property type="match status" value="1"/>
</dbReference>
<proteinExistence type="inferred from homology"/>
<dbReference type="InterPro" id="IPR012000">
    <property type="entry name" value="Thiamin_PyroP_enz_cen_dom"/>
</dbReference>
<feature type="domain" description="Thiamine pyrophosphate enzyme N-terminal TPP-binding" evidence="3">
    <location>
        <begin position="1"/>
        <end position="63"/>
    </location>
</feature>
<accession>A0A383F702</accession>
<dbReference type="Pfam" id="PF00205">
    <property type="entry name" value="TPP_enzyme_M"/>
    <property type="match status" value="1"/>
</dbReference>
<dbReference type="InterPro" id="IPR029061">
    <property type="entry name" value="THDP-binding"/>
</dbReference>
<dbReference type="GO" id="GO:0000287">
    <property type="term" value="F:magnesium ion binding"/>
    <property type="evidence" value="ECO:0007669"/>
    <property type="project" value="InterPro"/>
</dbReference>
<dbReference type="GO" id="GO:0030976">
    <property type="term" value="F:thiamine pyrophosphate binding"/>
    <property type="evidence" value="ECO:0007669"/>
    <property type="project" value="InterPro"/>
</dbReference>